<keyword evidence="2" id="KW-0732">Signal</keyword>
<name>A0A9X8WI69_9CORY</name>
<feature type="chain" id="PRO_5040973051" description="Beta-lactamase class A" evidence="2">
    <location>
        <begin position="20"/>
        <end position="280"/>
    </location>
</feature>
<evidence type="ECO:0000256" key="1">
    <source>
        <dbReference type="SAM" id="MobiDB-lite"/>
    </source>
</evidence>
<dbReference type="PROSITE" id="PS51257">
    <property type="entry name" value="PROKAR_LIPOPROTEIN"/>
    <property type="match status" value="1"/>
</dbReference>
<dbReference type="InterPro" id="IPR012338">
    <property type="entry name" value="Beta-lactam/transpept-like"/>
</dbReference>
<dbReference type="RefSeq" id="WP_063938685.1">
    <property type="nucleotide sequence ID" value="NZ_FTMH01000011.1"/>
</dbReference>
<comment type="caution">
    <text evidence="3">The sequence shown here is derived from an EMBL/GenBank/DDBJ whole genome shotgun (WGS) entry which is preliminary data.</text>
</comment>
<dbReference type="Gene3D" id="3.40.710.10">
    <property type="entry name" value="DD-peptidase/beta-lactamase superfamily"/>
    <property type="match status" value="1"/>
</dbReference>
<keyword evidence="4" id="KW-1185">Reference proteome</keyword>
<reference evidence="3 4" key="1">
    <citation type="submission" date="2017-01" db="EMBL/GenBank/DDBJ databases">
        <authorList>
            <person name="Varghese N."/>
            <person name="Submissions S."/>
        </authorList>
    </citation>
    <scope>NUCLEOTIDE SEQUENCE [LARGE SCALE GENOMIC DNA]</scope>
    <source>
        <strain evidence="3 4">DSM 44280</strain>
    </source>
</reference>
<accession>A0A9X8WI69</accession>
<feature type="signal peptide" evidence="2">
    <location>
        <begin position="1"/>
        <end position="19"/>
    </location>
</feature>
<proteinExistence type="predicted"/>
<evidence type="ECO:0000313" key="4">
    <source>
        <dbReference type="Proteomes" id="UP000185547"/>
    </source>
</evidence>
<feature type="compositionally biased region" description="Basic and acidic residues" evidence="1">
    <location>
        <begin position="267"/>
        <end position="280"/>
    </location>
</feature>
<dbReference type="OrthoDB" id="3729831at2"/>
<sequence>MKRAAWACVLLLAGCAAQEAEPLHTEVTTQPAPDPFEGLDKEVAAIEKETGTEVGVALFDGSEMTQTGSLYALPSWSTIKIPIARAAVEHCDYGEEYVEELTEASIKWSDNDSARTLWDCMGSDKEAGEKVRDEIAKSGSKVQVEGAFGTTSWSFPGQARYAFYLSQQDEDDPVIMEMHHIAEDQSYGLGTLETVPFKGGWSDDETDGSWHTRQFGWFDGYGVAIGARSEDGSYDDTMDALDKVAELLQLRLDELEEGLQHRQHRQHSGDDADDLPGRRG</sequence>
<feature type="region of interest" description="Disordered" evidence="1">
    <location>
        <begin position="258"/>
        <end position="280"/>
    </location>
</feature>
<organism evidence="3 4">
    <name type="scientific">Corynebacterium afermentans</name>
    <dbReference type="NCBI Taxonomy" id="38286"/>
    <lineage>
        <taxon>Bacteria</taxon>
        <taxon>Bacillati</taxon>
        <taxon>Actinomycetota</taxon>
        <taxon>Actinomycetes</taxon>
        <taxon>Mycobacteriales</taxon>
        <taxon>Corynebacteriaceae</taxon>
        <taxon>Corynebacterium</taxon>
    </lineage>
</organism>
<protein>
    <recommendedName>
        <fullName evidence="5">Beta-lactamase class A</fullName>
    </recommendedName>
</protein>
<gene>
    <name evidence="3" type="ORF">SAMN05421802_11140</name>
</gene>
<evidence type="ECO:0000313" key="3">
    <source>
        <dbReference type="EMBL" id="SIQ32807.1"/>
    </source>
</evidence>
<evidence type="ECO:0000256" key="2">
    <source>
        <dbReference type="SAM" id="SignalP"/>
    </source>
</evidence>
<dbReference type="AlphaFoldDB" id="A0A9X8WI69"/>
<dbReference type="SUPFAM" id="SSF56601">
    <property type="entry name" value="beta-lactamase/transpeptidase-like"/>
    <property type="match status" value="1"/>
</dbReference>
<dbReference type="EMBL" id="FTMH01000011">
    <property type="protein sequence ID" value="SIQ32807.1"/>
    <property type="molecule type" value="Genomic_DNA"/>
</dbReference>
<dbReference type="Proteomes" id="UP000185547">
    <property type="component" value="Unassembled WGS sequence"/>
</dbReference>
<evidence type="ECO:0008006" key="5">
    <source>
        <dbReference type="Google" id="ProtNLM"/>
    </source>
</evidence>